<dbReference type="AlphaFoldDB" id="A0A8C0IZI0"/>
<reference evidence="1" key="2">
    <citation type="submission" date="2025-09" db="UniProtKB">
        <authorList>
            <consortium name="Ensembl"/>
        </authorList>
    </citation>
    <scope>IDENTIFICATION</scope>
</reference>
<evidence type="ECO:0000313" key="1">
    <source>
        <dbReference type="Ensembl" id="ENSCABP00000024614.1"/>
    </source>
</evidence>
<evidence type="ECO:0000313" key="2">
    <source>
        <dbReference type="Proteomes" id="UP000694404"/>
    </source>
</evidence>
<keyword evidence="2" id="KW-1185">Reference proteome</keyword>
<dbReference type="GeneTree" id="ENSGT01030000238891"/>
<dbReference type="PANTHER" id="PTHR14947">
    <property type="entry name" value="ZINC FINGER PROTEIN"/>
    <property type="match status" value="1"/>
</dbReference>
<dbReference type="Ensembl" id="ENSCABT00000026974.1">
    <property type="protein sequence ID" value="ENSCABP00000024614.1"/>
    <property type="gene ID" value="ENSCABG00000018129.1"/>
</dbReference>
<name>A0A8C0IZI0_CHEAB</name>
<dbReference type="PANTHER" id="PTHR14947:SF24">
    <property type="entry name" value="ZINC FINGER PROTEIN 781-RELATED"/>
    <property type="match status" value="1"/>
</dbReference>
<protein>
    <submittedName>
        <fullName evidence="1">Uncharacterized protein</fullName>
    </submittedName>
</protein>
<organism evidence="1 2">
    <name type="scientific">Chelonoidis abingdonii</name>
    <name type="common">Abingdon island giant tortoise</name>
    <name type="synonym">Testudo abingdonii</name>
    <dbReference type="NCBI Taxonomy" id="106734"/>
    <lineage>
        <taxon>Eukaryota</taxon>
        <taxon>Metazoa</taxon>
        <taxon>Chordata</taxon>
        <taxon>Craniata</taxon>
        <taxon>Vertebrata</taxon>
        <taxon>Euteleostomi</taxon>
        <taxon>Archelosauria</taxon>
        <taxon>Testudinata</taxon>
        <taxon>Testudines</taxon>
        <taxon>Cryptodira</taxon>
        <taxon>Durocryptodira</taxon>
        <taxon>Testudinoidea</taxon>
        <taxon>Testudinidae</taxon>
        <taxon>Chelonoidis</taxon>
    </lineage>
</organism>
<dbReference type="Proteomes" id="UP000694404">
    <property type="component" value="Unplaced"/>
</dbReference>
<accession>A0A8C0IZI0</accession>
<reference evidence="1" key="1">
    <citation type="submission" date="2025-08" db="UniProtKB">
        <authorList>
            <consortium name="Ensembl"/>
        </authorList>
    </citation>
    <scope>IDENTIFICATION</scope>
</reference>
<dbReference type="InterPro" id="IPR039938">
    <property type="entry name" value="Sp4-like"/>
</dbReference>
<sequence>MNAVSVGNASLAVQTFLNIRESTQGRGPLNALSVENASLRAQPFLNIRESTQGRGPLNHAAVLGAVKCLESPLILASLHKRPLE</sequence>
<proteinExistence type="predicted"/>